<keyword evidence="7" id="KW-0456">Lyase</keyword>
<evidence type="ECO:0000256" key="4">
    <source>
        <dbReference type="ARBA" id="ARBA00030474"/>
    </source>
</evidence>
<dbReference type="InterPro" id="IPR000909">
    <property type="entry name" value="PLipase_C_PInositol-sp_X_dom"/>
</dbReference>
<dbReference type="GO" id="GO:0004436">
    <property type="term" value="F:phosphatidylinositol diacylglycerol-lyase activity"/>
    <property type="evidence" value="ECO:0007669"/>
    <property type="project" value="UniProtKB-EC"/>
</dbReference>
<evidence type="ECO:0000259" key="6">
    <source>
        <dbReference type="SMART" id="SM00148"/>
    </source>
</evidence>
<dbReference type="SUPFAM" id="SSF51695">
    <property type="entry name" value="PLC-like phosphodiesterases"/>
    <property type="match status" value="1"/>
</dbReference>
<organism evidence="7 8">
    <name type="scientific">Yersinia mollaretii</name>
    <dbReference type="NCBI Taxonomy" id="33060"/>
    <lineage>
        <taxon>Bacteria</taxon>
        <taxon>Pseudomonadati</taxon>
        <taxon>Pseudomonadota</taxon>
        <taxon>Gammaproteobacteria</taxon>
        <taxon>Enterobacterales</taxon>
        <taxon>Yersiniaceae</taxon>
        <taxon>Yersinia</taxon>
    </lineage>
</organism>
<sequence>MIGTTNNWVGLIDKSKFLSELSIPGTHDSAAYTHHPISFGYVQTQRWNIREQLDSGIRFLDIRCRLIENVFTLHHGSVYLGLNFGDVLASCIKFLLDNPTEFIILSVKKEHAEKDSTMPFHKVMSERYIKNHNNLFFTENKIPTIKEVTGKIVLFRRYHGGDLGINAAQWRDNNTFTIKNRNHNIHIQDEYSGYNILDFYKKREHVAKLIKRVRNGKKNELYINFTNVSDITVTPLLAAVGNIFRDGLNEWFADEYQTCTTCQLGIIVSDFVDTNNAAMINVILRSNADLY</sequence>
<protein>
    <recommendedName>
        <fullName evidence="3">1-phosphatidylinositol phosphodiesterase</fullName>
        <ecNumber evidence="2">4.6.1.13</ecNumber>
    </recommendedName>
    <alternativeName>
        <fullName evidence="4">Phosphatidylinositol diacylglycerol-lyase</fullName>
    </alternativeName>
    <alternativeName>
        <fullName evidence="5">Phosphatidylinositol-specific phospholipase C</fullName>
    </alternativeName>
</protein>
<comment type="caution">
    <text evidence="7">The sequence shown here is derived from an EMBL/GenBank/DDBJ whole genome shotgun (WGS) entry which is preliminary data.</text>
</comment>
<dbReference type="EC" id="4.6.1.13" evidence="2"/>
<feature type="domain" description="Phosphatidylinositol-specific phospholipase C X" evidence="6">
    <location>
        <begin position="12"/>
        <end position="157"/>
    </location>
</feature>
<dbReference type="PROSITE" id="PS50007">
    <property type="entry name" value="PIPLC_X_DOMAIN"/>
    <property type="match status" value="1"/>
</dbReference>
<dbReference type="GO" id="GO:0008081">
    <property type="term" value="F:phosphoric diester hydrolase activity"/>
    <property type="evidence" value="ECO:0007669"/>
    <property type="project" value="InterPro"/>
</dbReference>
<dbReference type="InterPro" id="IPR051057">
    <property type="entry name" value="PI-PLC_domain"/>
</dbReference>
<dbReference type="PANTHER" id="PTHR13593">
    <property type="match status" value="1"/>
</dbReference>
<dbReference type="EMBL" id="CQBM01000020">
    <property type="protein sequence ID" value="CNI74891.1"/>
    <property type="molecule type" value="Genomic_DNA"/>
</dbReference>
<evidence type="ECO:0000313" key="8">
    <source>
        <dbReference type="Proteomes" id="UP000040841"/>
    </source>
</evidence>
<accession>A0AA36PLB2</accession>
<dbReference type="Gene3D" id="3.20.20.190">
    <property type="entry name" value="Phosphatidylinositol (PI) phosphodiesterase"/>
    <property type="match status" value="1"/>
</dbReference>
<dbReference type="InterPro" id="IPR017946">
    <property type="entry name" value="PLC-like_Pdiesterase_TIM-brl"/>
</dbReference>
<dbReference type="CDD" id="cd08586">
    <property type="entry name" value="PI-PLCc_BcPLC_like"/>
    <property type="match status" value="1"/>
</dbReference>
<dbReference type="SMART" id="SM00148">
    <property type="entry name" value="PLCXc"/>
    <property type="match status" value="1"/>
</dbReference>
<evidence type="ECO:0000256" key="5">
    <source>
        <dbReference type="ARBA" id="ARBA00030782"/>
    </source>
</evidence>
<evidence type="ECO:0000256" key="3">
    <source>
        <dbReference type="ARBA" id="ARBA00019758"/>
    </source>
</evidence>
<dbReference type="RefSeq" id="WP_049679384.1">
    <property type="nucleotide sequence ID" value="NZ_CABMMJ010000020.1"/>
</dbReference>
<evidence type="ECO:0000256" key="2">
    <source>
        <dbReference type="ARBA" id="ARBA00012581"/>
    </source>
</evidence>
<dbReference type="GO" id="GO:0006629">
    <property type="term" value="P:lipid metabolic process"/>
    <property type="evidence" value="ECO:0007669"/>
    <property type="project" value="InterPro"/>
</dbReference>
<evidence type="ECO:0000256" key="1">
    <source>
        <dbReference type="ARBA" id="ARBA00001316"/>
    </source>
</evidence>
<comment type="catalytic activity">
    <reaction evidence="1">
        <text>a 1,2-diacyl-sn-glycero-3-phospho-(1D-myo-inositol) = 1D-myo-inositol 1,2-cyclic phosphate + a 1,2-diacyl-sn-glycerol</text>
        <dbReference type="Rhea" id="RHEA:17093"/>
        <dbReference type="ChEBI" id="CHEBI:17815"/>
        <dbReference type="ChEBI" id="CHEBI:57880"/>
        <dbReference type="ChEBI" id="CHEBI:58484"/>
        <dbReference type="EC" id="4.6.1.13"/>
    </reaction>
</comment>
<proteinExistence type="predicted"/>
<name>A0AA36PLB2_YERMO</name>
<evidence type="ECO:0000313" key="7">
    <source>
        <dbReference type="EMBL" id="CNI74891.1"/>
    </source>
</evidence>
<dbReference type="PANTHER" id="PTHR13593:SF113">
    <property type="entry name" value="SI:DKEY-266F7.9"/>
    <property type="match status" value="1"/>
</dbReference>
<dbReference type="Pfam" id="PF00388">
    <property type="entry name" value="PI-PLC-X"/>
    <property type="match status" value="1"/>
</dbReference>
<dbReference type="Proteomes" id="UP000040841">
    <property type="component" value="Unassembled WGS sequence"/>
</dbReference>
<gene>
    <name evidence="7" type="primary">plc</name>
    <name evidence="7" type="ORF">ERS008502_04160</name>
</gene>
<dbReference type="AlphaFoldDB" id="A0AA36PLB2"/>
<reference evidence="7 8" key="1">
    <citation type="submission" date="2015-03" db="EMBL/GenBank/DDBJ databases">
        <authorList>
            <consortium name="Pathogen Informatics"/>
            <person name="Murphy D."/>
        </authorList>
    </citation>
    <scope>NUCLEOTIDE SEQUENCE [LARGE SCALE GENOMIC DNA]</scope>
    <source>
        <strain evidence="7 8">FE82747</strain>
    </source>
</reference>